<dbReference type="AlphaFoldDB" id="A0A2V4XHB4"/>
<organism evidence="2 3">
    <name type="scientific">Winogradskyella epiphytica</name>
    <dbReference type="NCBI Taxonomy" id="262005"/>
    <lineage>
        <taxon>Bacteria</taxon>
        <taxon>Pseudomonadati</taxon>
        <taxon>Bacteroidota</taxon>
        <taxon>Flavobacteriia</taxon>
        <taxon>Flavobacteriales</taxon>
        <taxon>Flavobacteriaceae</taxon>
        <taxon>Winogradskyella</taxon>
    </lineage>
</organism>
<sequence length="264" mass="29769">MISKPMGKIDIRTVDVVKYVTPLREGGSLPAIVKADDDFLYVLKFRGAGQGKKALIAEFIGGELARAIGLKVPELVFMNLDDSFSKTEPDEEIQDLLKFSIGLNLGLHYLSGSITFDPLVSVADALTSSKIVLFDSIVSNIDRTAKNTNLLNWNNELWVIDNGASFYFHHNWNTWKNHLDKTFPLIKDHVLLERATLLDEASKAIIKALDKDTIEDIIYKIPEDWLLSESEPLTPNEMREAYIEYLNSRLSKIDSLVKEAEDAR</sequence>
<reference evidence="2 3" key="1">
    <citation type="submission" date="2018-06" db="EMBL/GenBank/DDBJ databases">
        <title>Genomic Encyclopedia of Type Strains, Phase III (KMG-III): the genomes of soil and plant-associated and newly described type strains.</title>
        <authorList>
            <person name="Whitman W."/>
        </authorList>
    </citation>
    <scope>NUCLEOTIDE SEQUENCE [LARGE SCALE GENOMIC DNA]</scope>
    <source>
        <strain evidence="2 3">CECT 7945</strain>
    </source>
</reference>
<dbReference type="Proteomes" id="UP000248054">
    <property type="component" value="Unassembled WGS sequence"/>
</dbReference>
<keyword evidence="3" id="KW-1185">Reference proteome</keyword>
<protein>
    <recommendedName>
        <fullName evidence="1">HipA-like kinase domain-containing protein</fullName>
    </recommendedName>
</protein>
<evidence type="ECO:0000313" key="3">
    <source>
        <dbReference type="Proteomes" id="UP000248054"/>
    </source>
</evidence>
<gene>
    <name evidence="2" type="ORF">DFQ11_10165</name>
</gene>
<evidence type="ECO:0000313" key="2">
    <source>
        <dbReference type="EMBL" id="PYE82640.1"/>
    </source>
</evidence>
<dbReference type="EMBL" id="QJTD01000001">
    <property type="protein sequence ID" value="PYE82640.1"/>
    <property type="molecule type" value="Genomic_DNA"/>
</dbReference>
<name>A0A2V4XHB4_9FLAO</name>
<dbReference type="Pfam" id="PF20613">
    <property type="entry name" value="HipA_2"/>
    <property type="match status" value="1"/>
</dbReference>
<feature type="domain" description="HipA-like kinase" evidence="1">
    <location>
        <begin position="19"/>
        <end position="244"/>
    </location>
</feature>
<proteinExistence type="predicted"/>
<dbReference type="InterPro" id="IPR046748">
    <property type="entry name" value="HipA_2"/>
</dbReference>
<evidence type="ECO:0000259" key="1">
    <source>
        <dbReference type="Pfam" id="PF20613"/>
    </source>
</evidence>
<comment type="caution">
    <text evidence="2">The sequence shown here is derived from an EMBL/GenBank/DDBJ whole genome shotgun (WGS) entry which is preliminary data.</text>
</comment>
<accession>A0A2V4XHB4</accession>